<gene>
    <name evidence="6" type="primary">DNMT3A</name>
    <name evidence="6" type="ORF">AK812_SmicGene14077</name>
</gene>
<dbReference type="InterPro" id="IPR029063">
    <property type="entry name" value="SAM-dependent_MTases_sf"/>
</dbReference>
<keyword evidence="4" id="KW-0949">S-adenosyl-L-methionine</keyword>
<dbReference type="GO" id="GO:0003886">
    <property type="term" value="F:DNA (cytosine-5-)-methyltransferase activity"/>
    <property type="evidence" value="ECO:0007669"/>
    <property type="project" value="UniProtKB-EC"/>
</dbReference>
<dbReference type="OMA" id="ETICTNT"/>
<proteinExistence type="predicted"/>
<evidence type="ECO:0000256" key="1">
    <source>
        <dbReference type="ARBA" id="ARBA00011975"/>
    </source>
</evidence>
<dbReference type="Pfam" id="PF00145">
    <property type="entry name" value="DNA_methylase"/>
    <property type="match status" value="1"/>
</dbReference>
<feature type="domain" description="Dinoflagellate luciferase N-terminal" evidence="5">
    <location>
        <begin position="6"/>
        <end position="80"/>
    </location>
</feature>
<dbReference type="InterPro" id="IPR007959">
    <property type="entry name" value="Dino_Luciferase_N"/>
</dbReference>
<dbReference type="EMBL" id="LSRX01000248">
    <property type="protein sequence ID" value="OLQ03026.1"/>
    <property type="molecule type" value="Genomic_DNA"/>
</dbReference>
<dbReference type="OrthoDB" id="641149at2759"/>
<accession>A0A1Q9E6I6</accession>
<dbReference type="InterPro" id="IPR050390">
    <property type="entry name" value="C5-Methyltransferase"/>
</dbReference>
<protein>
    <recommendedName>
        <fullName evidence="1">DNA (cytosine-5-)-methyltransferase</fullName>
        <ecNumber evidence="1">2.1.1.37</ecNumber>
    </recommendedName>
</protein>
<evidence type="ECO:0000313" key="6">
    <source>
        <dbReference type="EMBL" id="OLQ03026.1"/>
    </source>
</evidence>
<evidence type="ECO:0000256" key="4">
    <source>
        <dbReference type="ARBA" id="ARBA00022691"/>
    </source>
</evidence>
<keyword evidence="2 6" id="KW-0489">Methyltransferase</keyword>
<comment type="caution">
    <text evidence="6">The sequence shown here is derived from an EMBL/GenBank/DDBJ whole genome shotgun (WGS) entry which is preliminary data.</text>
</comment>
<evidence type="ECO:0000256" key="2">
    <source>
        <dbReference type="ARBA" id="ARBA00022603"/>
    </source>
</evidence>
<dbReference type="PANTHER" id="PTHR23068">
    <property type="entry name" value="DNA CYTOSINE-5- -METHYLTRANSFERASE 3-RELATED"/>
    <property type="match status" value="1"/>
</dbReference>
<sequence>MAKSNEFRRCLEEQKLPEPLIAWCESTLGIETLSDFCNIVTVNGYESELDVVILSACEDTKAAPNKALLLARLRAAWRAARASILKIEARQKTGQPVDDLDDPLDPATQENLLDAWRKRYNLELPVHVAPSDTLLGRVWREMQRGTVTVIGIDKVRSLFAANRPQKDRFLDLGSAKLQLRPDEDTRAAQSVAEYYQRLRVLCNAYTIAGTFNWFKVDSKQLPGTKVFMAPLGVLLDYCAAVLRHATDSNATIEWLKVRDEQCRARMVELARQQWPLGEAFSKAYQEQELMWQQPPSRKRVDPELHAASDSPPSSKKARTAKELKGRAFCKRWNDQRGCTKEDCQDIHACDILLAIGEAATAHGGSSRLVSLGGDSALEDGETEYQVPRVVRQAGQRRLGHTSSSNGGPLEVDRSPMWPLKPRLAAVAKSLAKARHVQITSAGHDSEIVGMGNQSTAQDVAPVELTWPSPSQVEALRPTEWVYYCGVSPLPQTHWSLHDKGPIFVISLFDGIGAAFVAMLALGLTFRAVAVELDPVAAGVCAASFRNVTHFPDARLFTAACLRQEFQTHAYAAVLVIGGSPCQDISQLNRSRKGLHAPRTQLFAEVPRVAQECRDLLASLHISIPVLQLLENVANGPTEVMTEFCDVMGSRPIAVHGSSFGWVRRTRLFWGGDGLTALTHSAQHALPKDIEGAPDEDDIMHLRWVGKKPWPAKMFFQDGFKPSFQPQSNIGATTNHVGFATFTQSFEHPRLPDVAASAEARARYQDDKRAFPAFAYEERATLMGIPSSILQWAVPGEDDVTWSEQVRASLVGNSFHVPSLMVVLMILLQLLPVVSGIPPPMYSAFETCLRNQVRGSVFQPGMVDACPGLLTPEDMLGQIQQQFVSLEVQWPVLQVNDKVRAAVRKLQIFKVDCILREAESEFGAPQWRQQNHRALAASALGAQRGGPLAKIACQRLIPEKVDKVTHMALGTCLPSPYDTHAVLDPDAGFAVRAMVAFGPCIRTWRRLQQRAIRIVRDFLSPWDATLRGLMSEPVFKVASDKCPAMMTATAVLLDWPDLTIGLRFVTGFRLLGQIESPNIFRPVPPATPDPPDLKNEFLQRAPAAIRKLEAFLPQAEYTQELLDHTVKEIETGWADGLFTRQELDEAFGPSRWLPMQRFMHVQACGKQRPIDNGRSNGHNALSWMVETICTNTPDFAAAACKALMDLLHKSFTVCPAWAQVVFGTEDMDHAYRQMPNMPEEAPGLVIGIWHPAEVCYHASPSVRIG</sequence>
<organism evidence="6 7">
    <name type="scientific">Symbiodinium microadriaticum</name>
    <name type="common">Dinoflagellate</name>
    <name type="synonym">Zooxanthella microadriatica</name>
    <dbReference type="NCBI Taxonomy" id="2951"/>
    <lineage>
        <taxon>Eukaryota</taxon>
        <taxon>Sar</taxon>
        <taxon>Alveolata</taxon>
        <taxon>Dinophyceae</taxon>
        <taxon>Suessiales</taxon>
        <taxon>Symbiodiniaceae</taxon>
        <taxon>Symbiodinium</taxon>
    </lineage>
</organism>
<dbReference type="GO" id="GO:0005634">
    <property type="term" value="C:nucleus"/>
    <property type="evidence" value="ECO:0007669"/>
    <property type="project" value="TreeGrafter"/>
</dbReference>
<dbReference type="Pfam" id="PF05295">
    <property type="entry name" value="Luciferase_N"/>
    <property type="match status" value="1"/>
</dbReference>
<reference evidence="6 7" key="1">
    <citation type="submission" date="2016-02" db="EMBL/GenBank/DDBJ databases">
        <title>Genome analysis of coral dinoflagellate symbionts highlights evolutionary adaptations to a symbiotic lifestyle.</title>
        <authorList>
            <person name="Aranda M."/>
            <person name="Li Y."/>
            <person name="Liew Y.J."/>
            <person name="Baumgarten S."/>
            <person name="Simakov O."/>
            <person name="Wilson M."/>
            <person name="Piel J."/>
            <person name="Ashoor H."/>
            <person name="Bougouffa S."/>
            <person name="Bajic V.B."/>
            <person name="Ryu T."/>
            <person name="Ravasi T."/>
            <person name="Bayer T."/>
            <person name="Micklem G."/>
            <person name="Kim H."/>
            <person name="Bhak J."/>
            <person name="Lajeunesse T.C."/>
            <person name="Voolstra C.R."/>
        </authorList>
    </citation>
    <scope>NUCLEOTIDE SEQUENCE [LARGE SCALE GENOMIC DNA]</scope>
    <source>
        <strain evidence="6 7">CCMP2467</strain>
    </source>
</reference>
<keyword evidence="7" id="KW-1185">Reference proteome</keyword>
<dbReference type="GO" id="GO:0032259">
    <property type="term" value="P:methylation"/>
    <property type="evidence" value="ECO:0007669"/>
    <property type="project" value="UniProtKB-KW"/>
</dbReference>
<dbReference type="Gene3D" id="3.40.50.150">
    <property type="entry name" value="Vaccinia Virus protein VP39"/>
    <property type="match status" value="1"/>
</dbReference>
<dbReference type="AlphaFoldDB" id="A0A1Q9E6I6"/>
<evidence type="ECO:0000256" key="3">
    <source>
        <dbReference type="ARBA" id="ARBA00022679"/>
    </source>
</evidence>
<name>A0A1Q9E6I6_SYMMI</name>
<dbReference type="Proteomes" id="UP000186817">
    <property type="component" value="Unassembled WGS sequence"/>
</dbReference>
<dbReference type="SUPFAM" id="SSF53335">
    <property type="entry name" value="S-adenosyl-L-methionine-dependent methyltransferases"/>
    <property type="match status" value="1"/>
</dbReference>
<evidence type="ECO:0000313" key="7">
    <source>
        <dbReference type="Proteomes" id="UP000186817"/>
    </source>
</evidence>
<keyword evidence="3 6" id="KW-0808">Transferase</keyword>
<dbReference type="InterPro" id="IPR001525">
    <property type="entry name" value="C5_MeTfrase"/>
</dbReference>
<evidence type="ECO:0000259" key="5">
    <source>
        <dbReference type="Pfam" id="PF05295"/>
    </source>
</evidence>
<dbReference type="EC" id="2.1.1.37" evidence="1"/>
<dbReference type="PANTHER" id="PTHR23068:SF25">
    <property type="entry name" value="DNA (CYTOSINE-5)-METHYLTRANSFERASE DRM2"/>
    <property type="match status" value="1"/>
</dbReference>